<gene>
    <name evidence="1" type="ORF">METZ01_LOCUS12384</name>
</gene>
<sequence length="33" mass="3808">MFVGLMRDRVRFKKYAIREHNGGRPAGEGTKTE</sequence>
<dbReference type="EMBL" id="UINC01000684">
    <property type="protein sequence ID" value="SUZ59530.1"/>
    <property type="molecule type" value="Genomic_DNA"/>
</dbReference>
<evidence type="ECO:0000313" key="1">
    <source>
        <dbReference type="EMBL" id="SUZ59530.1"/>
    </source>
</evidence>
<reference evidence="1" key="1">
    <citation type="submission" date="2018-05" db="EMBL/GenBank/DDBJ databases">
        <authorList>
            <person name="Lanie J.A."/>
            <person name="Ng W.-L."/>
            <person name="Kazmierczak K.M."/>
            <person name="Andrzejewski T.M."/>
            <person name="Davidsen T.M."/>
            <person name="Wayne K.J."/>
            <person name="Tettelin H."/>
            <person name="Glass J.I."/>
            <person name="Rusch D."/>
            <person name="Podicherti R."/>
            <person name="Tsui H.-C.T."/>
            <person name="Winkler M.E."/>
        </authorList>
    </citation>
    <scope>NUCLEOTIDE SEQUENCE</scope>
</reference>
<accession>A0A381NY81</accession>
<name>A0A381NY81_9ZZZZ</name>
<protein>
    <submittedName>
        <fullName evidence="1">Uncharacterized protein</fullName>
    </submittedName>
</protein>
<proteinExistence type="predicted"/>
<organism evidence="1">
    <name type="scientific">marine metagenome</name>
    <dbReference type="NCBI Taxonomy" id="408172"/>
    <lineage>
        <taxon>unclassified sequences</taxon>
        <taxon>metagenomes</taxon>
        <taxon>ecological metagenomes</taxon>
    </lineage>
</organism>
<dbReference type="AlphaFoldDB" id="A0A381NY81"/>